<evidence type="ECO:0000313" key="1">
    <source>
        <dbReference type="EMBL" id="NOK32986.1"/>
    </source>
</evidence>
<organism evidence="1 2">
    <name type="scientific">Corallococcus exercitus</name>
    <dbReference type="NCBI Taxonomy" id="2316736"/>
    <lineage>
        <taxon>Bacteria</taxon>
        <taxon>Pseudomonadati</taxon>
        <taxon>Myxococcota</taxon>
        <taxon>Myxococcia</taxon>
        <taxon>Myxococcales</taxon>
        <taxon>Cystobacterineae</taxon>
        <taxon>Myxococcaceae</taxon>
        <taxon>Corallococcus</taxon>
    </lineage>
</organism>
<comment type="caution">
    <text evidence="1">The sequence shown here is derived from an EMBL/GenBank/DDBJ whole genome shotgun (WGS) entry which is preliminary data.</text>
</comment>
<evidence type="ECO:0000313" key="2">
    <source>
        <dbReference type="Proteomes" id="UP000563426"/>
    </source>
</evidence>
<gene>
    <name evidence="1" type="ORF">HMI49_07225</name>
</gene>
<name>A0A3A8IHZ7_9BACT</name>
<sequence length="148" mass="16901">MAGATGMVKVAFWDEDTQSVETLWATPLGQERYRLENSPFFTYRVSWLDVVEARPDAQGQLTFQRVVEKSGHRTVRVILQDVTSPAATPFLDGLKQRGCSYEGFQPKLLSIDVPPEVRLDEVTRYLNEQRVQWEAADPTYEDLHPDAK</sequence>
<dbReference type="InterPro" id="IPR025361">
    <property type="entry name" value="DUF4265"/>
</dbReference>
<protein>
    <submittedName>
        <fullName evidence="1">DUF4265 domain-containing protein</fullName>
    </submittedName>
</protein>
<reference evidence="1 2" key="1">
    <citation type="submission" date="2020-05" db="EMBL/GenBank/DDBJ databases">
        <authorList>
            <person name="Whitworth D."/>
        </authorList>
    </citation>
    <scope>NUCLEOTIDE SEQUENCE [LARGE SCALE GENOMIC DNA]</scope>
    <source>
        <strain evidence="1 2">AB043B</strain>
    </source>
</reference>
<dbReference type="EMBL" id="JABFJV010000026">
    <property type="protein sequence ID" value="NOK32986.1"/>
    <property type="molecule type" value="Genomic_DNA"/>
</dbReference>
<dbReference type="Pfam" id="PF14085">
    <property type="entry name" value="DUF4265"/>
    <property type="match status" value="1"/>
</dbReference>
<dbReference type="OrthoDB" id="8617673at2"/>
<keyword evidence="2" id="KW-1185">Reference proteome</keyword>
<dbReference type="RefSeq" id="WP_120523818.1">
    <property type="nucleotide sequence ID" value="NZ_JABFJV010000026.1"/>
</dbReference>
<accession>A0A3A8IHZ7</accession>
<dbReference type="AlphaFoldDB" id="A0A3A8IHZ7"/>
<proteinExistence type="predicted"/>
<dbReference type="Proteomes" id="UP000563426">
    <property type="component" value="Unassembled WGS sequence"/>
</dbReference>